<dbReference type="NCBIfam" id="TIGR01643">
    <property type="entry name" value="YD_repeat_2x"/>
    <property type="match status" value="1"/>
</dbReference>
<dbReference type="InterPro" id="IPR006530">
    <property type="entry name" value="YD"/>
</dbReference>
<feature type="compositionally biased region" description="Basic and acidic residues" evidence="1">
    <location>
        <begin position="93"/>
        <end position="108"/>
    </location>
</feature>
<dbReference type="PANTHER" id="PTHR32305:SF15">
    <property type="entry name" value="PROTEIN RHSA-RELATED"/>
    <property type="match status" value="1"/>
</dbReference>
<dbReference type="Pfam" id="PF05593">
    <property type="entry name" value="RHS_repeat"/>
    <property type="match status" value="1"/>
</dbReference>
<dbReference type="PANTHER" id="PTHR32305">
    <property type="match status" value="1"/>
</dbReference>
<comment type="caution">
    <text evidence="2">The sequence shown here is derived from an EMBL/GenBank/DDBJ whole genome shotgun (WGS) entry which is preliminary data.</text>
</comment>
<sequence length="375" mass="39999">LTSTSTKSYAYDAAGRTTGVTSGGQTTTVAYDYEDRITSITYPSTATNTFTYNGLDTRVGKVDSAGTKTYKRDGAGVTDPVLADGAANYTPEVSERRSGASSFRHTDRMGSMSRLTNSSQSTTDTRTYDAFGLLVGTTGSTATPFGFVGNQGYQSDSDSSLMLLGHRYYDPSTGRFLTRDRATAGRNWYSYCDNSPVKHLDQTGADKKLLIKGDMSGWAWFSGAYYCCCSFDQRVNQPSWMLAMLKIIATDATHVTIAGHSTTAGTCVAAGECITWKEWAFIANARPQKIRHLSLDQCFGLSNAYGNQQLLNVACEVTGYRGACPTPGGQETLGGCPSATCKDGKCCGCVGNQSGGSPINDFPPTTGPPSPHQLP</sequence>
<organism evidence="2 3">
    <name type="scientific">Fimbriimonas ginsengisoli</name>
    <dbReference type="NCBI Taxonomy" id="1005039"/>
    <lineage>
        <taxon>Bacteria</taxon>
        <taxon>Bacillati</taxon>
        <taxon>Armatimonadota</taxon>
        <taxon>Fimbriimonadia</taxon>
        <taxon>Fimbriimonadales</taxon>
        <taxon>Fimbriimonadaceae</taxon>
        <taxon>Fimbriimonas</taxon>
    </lineage>
</organism>
<dbReference type="EMBL" id="JACOSL010000025">
    <property type="protein sequence ID" value="MBI1756164.1"/>
    <property type="molecule type" value="Genomic_DNA"/>
</dbReference>
<dbReference type="Gene3D" id="2.180.10.10">
    <property type="entry name" value="RHS repeat-associated core"/>
    <property type="match status" value="1"/>
</dbReference>
<feature type="region of interest" description="Disordered" evidence="1">
    <location>
        <begin position="91"/>
        <end position="121"/>
    </location>
</feature>
<proteinExistence type="predicted"/>
<dbReference type="AlphaFoldDB" id="A0A931PTA8"/>
<evidence type="ECO:0000313" key="3">
    <source>
        <dbReference type="Proteomes" id="UP000727962"/>
    </source>
</evidence>
<reference evidence="2" key="1">
    <citation type="submission" date="2020-07" db="EMBL/GenBank/DDBJ databases">
        <title>Huge and variable diversity of episymbiotic CPR bacteria and DPANN archaea in groundwater ecosystems.</title>
        <authorList>
            <person name="He C.Y."/>
            <person name="Keren R."/>
            <person name="Whittaker M."/>
            <person name="Farag I.F."/>
            <person name="Doudna J."/>
            <person name="Cate J.H.D."/>
            <person name="Banfield J.F."/>
        </authorList>
    </citation>
    <scope>NUCLEOTIDE SEQUENCE</scope>
    <source>
        <strain evidence="2">NC_groundwater_17_Pr7_B-0.1um_64_12</strain>
    </source>
</reference>
<name>A0A931PTA8_FIMGI</name>
<gene>
    <name evidence="2" type="ORF">HYR64_03555</name>
</gene>
<dbReference type="InterPro" id="IPR022385">
    <property type="entry name" value="Rhs_assc_core"/>
</dbReference>
<accession>A0A931PTA8</accession>
<evidence type="ECO:0000313" key="2">
    <source>
        <dbReference type="EMBL" id="MBI1756164.1"/>
    </source>
</evidence>
<dbReference type="InterPro" id="IPR031325">
    <property type="entry name" value="RHS_repeat"/>
</dbReference>
<protein>
    <submittedName>
        <fullName evidence="2">RHS repeat-associated core domain-containing protein</fullName>
    </submittedName>
</protein>
<evidence type="ECO:0000256" key="1">
    <source>
        <dbReference type="SAM" id="MobiDB-lite"/>
    </source>
</evidence>
<dbReference type="NCBIfam" id="TIGR03696">
    <property type="entry name" value="Rhs_assc_core"/>
    <property type="match status" value="1"/>
</dbReference>
<feature type="non-terminal residue" evidence="2">
    <location>
        <position position="1"/>
    </location>
</feature>
<dbReference type="InterPro" id="IPR050708">
    <property type="entry name" value="T6SS_VgrG/RHS"/>
</dbReference>
<dbReference type="Proteomes" id="UP000727962">
    <property type="component" value="Unassembled WGS sequence"/>
</dbReference>